<dbReference type="EMBL" id="KN831978">
    <property type="protein sequence ID" value="KIO03027.1"/>
    <property type="molecule type" value="Genomic_DNA"/>
</dbReference>
<dbReference type="STRING" id="870435.A0A0C3K085"/>
<dbReference type="PANTHER" id="PTHR10378">
    <property type="entry name" value="LIM DOMAIN-BINDING PROTEIN"/>
    <property type="match status" value="1"/>
</dbReference>
<dbReference type="InParanoid" id="A0A0C3K085"/>
<reference evidence="3" key="2">
    <citation type="submission" date="2015-01" db="EMBL/GenBank/DDBJ databases">
        <title>Evolutionary Origins and Diversification of the Mycorrhizal Mutualists.</title>
        <authorList>
            <consortium name="DOE Joint Genome Institute"/>
            <consortium name="Mycorrhizal Genomics Consortium"/>
            <person name="Kohler A."/>
            <person name="Kuo A."/>
            <person name="Nagy L.G."/>
            <person name="Floudas D."/>
            <person name="Copeland A."/>
            <person name="Barry K.W."/>
            <person name="Cichocki N."/>
            <person name="Veneault-Fourrey C."/>
            <person name="LaButti K."/>
            <person name="Lindquist E.A."/>
            <person name="Lipzen A."/>
            <person name="Lundell T."/>
            <person name="Morin E."/>
            <person name="Murat C."/>
            <person name="Riley R."/>
            <person name="Ohm R."/>
            <person name="Sun H."/>
            <person name="Tunlid A."/>
            <person name="Henrissat B."/>
            <person name="Grigoriev I.V."/>
            <person name="Hibbett D.S."/>
            <person name="Martin F."/>
        </authorList>
    </citation>
    <scope>NUCLEOTIDE SEQUENCE [LARGE SCALE GENOMIC DNA]</scope>
    <source>
        <strain evidence="3">Marx 270</strain>
    </source>
</reference>
<name>A0A0C3K085_PISTI</name>
<feature type="compositionally biased region" description="Polar residues" evidence="1">
    <location>
        <begin position="56"/>
        <end position="68"/>
    </location>
</feature>
<sequence>MMMSAPGPSQASGPRPMGHGENTFVGISNPQFPANMVHGSARIPNNGSTFPFGPPVSQNDPMEMSQSLADGLANAANPPQLRPGFQPPPTQQFEQLQQTDNFGSHFNLQSQGNAPPTRPPSHPSSVHGNSIPPRSMQPPSQHSPRQSDPMTGHIQQQQQPQRPQSQPQGPPGRPPSSQTGPSHTPRSSQSQLPQSALVPPTRMPPQTQPQASPLQQRQSPSVQPPIAPRPPQGQSANSVPMHPAAASDPGASQPQPTMISRPQVSIAPPLGFGQGCIRLLQFSGQLSSEGNEGQKLRLSFWENLVKDYFTPKAVMKITLWKDNKKVEAKPLEIGYSILPRFFLVTTQSGVKSMSLSLDGARERLVTQTHGVVECVSAIWTYKYDNGYTVTLRGPLTVHILLLPVPGSAPQSFQCSLKIEHFQFDANLHEKFISLDAITGTRAIESPKTPRVRNNPTPSPNGAPLPGTHRTEEDRQWEEPRVLIRDASLPGEPVNAFGIPQVTMRCLEVSHQHASNDSIFRDCDALQLAEGVSQMTELIAFARETDQGPRGSYGF</sequence>
<evidence type="ECO:0000313" key="2">
    <source>
        <dbReference type="EMBL" id="KIO03027.1"/>
    </source>
</evidence>
<gene>
    <name evidence="2" type="ORF">M404DRAFT_1001653</name>
</gene>
<proteinExistence type="predicted"/>
<dbReference type="AlphaFoldDB" id="A0A0C3K085"/>
<dbReference type="HOGENOM" id="CLU_492279_0_0_1"/>
<feature type="compositionally biased region" description="Polar residues" evidence="1">
    <location>
        <begin position="250"/>
        <end position="263"/>
    </location>
</feature>
<feature type="region of interest" description="Disordered" evidence="1">
    <location>
        <begin position="443"/>
        <end position="476"/>
    </location>
</feature>
<organism evidence="2 3">
    <name type="scientific">Pisolithus tinctorius Marx 270</name>
    <dbReference type="NCBI Taxonomy" id="870435"/>
    <lineage>
        <taxon>Eukaryota</taxon>
        <taxon>Fungi</taxon>
        <taxon>Dikarya</taxon>
        <taxon>Basidiomycota</taxon>
        <taxon>Agaricomycotina</taxon>
        <taxon>Agaricomycetes</taxon>
        <taxon>Agaricomycetidae</taxon>
        <taxon>Boletales</taxon>
        <taxon>Sclerodermatineae</taxon>
        <taxon>Pisolithaceae</taxon>
        <taxon>Pisolithus</taxon>
    </lineage>
</organism>
<feature type="compositionally biased region" description="Polar residues" evidence="1">
    <location>
        <begin position="91"/>
        <end position="114"/>
    </location>
</feature>
<evidence type="ECO:0000256" key="1">
    <source>
        <dbReference type="SAM" id="MobiDB-lite"/>
    </source>
</evidence>
<feature type="compositionally biased region" description="Polar residues" evidence="1">
    <location>
        <begin position="184"/>
        <end position="194"/>
    </location>
</feature>
<feature type="compositionally biased region" description="Polar residues" evidence="1">
    <location>
        <begin position="137"/>
        <end position="149"/>
    </location>
</feature>
<feature type="compositionally biased region" description="Low complexity" evidence="1">
    <location>
        <begin position="155"/>
        <end position="167"/>
    </location>
</feature>
<keyword evidence="3" id="KW-1185">Reference proteome</keyword>
<dbReference type="OrthoDB" id="774557at2759"/>
<evidence type="ECO:0000313" key="3">
    <source>
        <dbReference type="Proteomes" id="UP000054217"/>
    </source>
</evidence>
<feature type="region of interest" description="Disordered" evidence="1">
    <location>
        <begin position="1"/>
        <end position="265"/>
    </location>
</feature>
<reference evidence="2 3" key="1">
    <citation type="submission" date="2014-04" db="EMBL/GenBank/DDBJ databases">
        <authorList>
            <consortium name="DOE Joint Genome Institute"/>
            <person name="Kuo A."/>
            <person name="Kohler A."/>
            <person name="Costa M.D."/>
            <person name="Nagy L.G."/>
            <person name="Floudas D."/>
            <person name="Copeland A."/>
            <person name="Barry K.W."/>
            <person name="Cichocki N."/>
            <person name="Veneault-Fourrey C."/>
            <person name="LaButti K."/>
            <person name="Lindquist E.A."/>
            <person name="Lipzen A."/>
            <person name="Lundell T."/>
            <person name="Morin E."/>
            <person name="Murat C."/>
            <person name="Sun H."/>
            <person name="Tunlid A."/>
            <person name="Henrissat B."/>
            <person name="Grigoriev I.V."/>
            <person name="Hibbett D.S."/>
            <person name="Martin F."/>
            <person name="Nordberg H.P."/>
            <person name="Cantor M.N."/>
            <person name="Hua S.X."/>
        </authorList>
    </citation>
    <scope>NUCLEOTIDE SEQUENCE [LARGE SCALE GENOMIC DNA]</scope>
    <source>
        <strain evidence="2 3">Marx 270</strain>
    </source>
</reference>
<protein>
    <submittedName>
        <fullName evidence="2">Uncharacterized protein</fullName>
    </submittedName>
</protein>
<accession>A0A0C3K085</accession>
<dbReference type="Proteomes" id="UP000054217">
    <property type="component" value="Unassembled WGS sequence"/>
</dbReference>
<dbReference type="Pfam" id="PF01803">
    <property type="entry name" value="LIM_bind"/>
    <property type="match status" value="1"/>
</dbReference>
<feature type="non-terminal residue" evidence="2">
    <location>
        <position position="554"/>
    </location>
</feature>
<feature type="compositionally biased region" description="Pro residues" evidence="1">
    <location>
        <begin position="222"/>
        <end position="231"/>
    </location>
</feature>
<feature type="compositionally biased region" description="Polar residues" evidence="1">
    <location>
        <begin position="211"/>
        <end position="221"/>
    </location>
</feature>
<dbReference type="InterPro" id="IPR029005">
    <property type="entry name" value="LIM-bd/SEUSS"/>
</dbReference>